<feature type="compositionally biased region" description="Basic and acidic residues" evidence="4">
    <location>
        <begin position="11"/>
        <end position="20"/>
    </location>
</feature>
<dbReference type="PANTHER" id="PTHR11133:SF23">
    <property type="entry name" value="SACCHAROPINE DEHYDROGENASE [NAD(+), L-LYSINE-FORMING]"/>
    <property type="match status" value="1"/>
</dbReference>
<evidence type="ECO:0000313" key="7">
    <source>
        <dbReference type="Proteomes" id="UP001614394"/>
    </source>
</evidence>
<dbReference type="Proteomes" id="UP001614394">
    <property type="component" value="Unassembled WGS sequence"/>
</dbReference>
<protein>
    <submittedName>
        <fullName evidence="6">Saccharopine dehydrogenase</fullName>
    </submittedName>
</protein>
<dbReference type="InterPro" id="IPR036291">
    <property type="entry name" value="NAD(P)-bd_dom_sf"/>
</dbReference>
<dbReference type="Pfam" id="PF05222">
    <property type="entry name" value="AlaDh_PNT_N"/>
    <property type="match status" value="1"/>
</dbReference>
<evidence type="ECO:0000256" key="4">
    <source>
        <dbReference type="SAM" id="MobiDB-lite"/>
    </source>
</evidence>
<accession>A0ABW8C8Z1</accession>
<dbReference type="PANTHER" id="PTHR11133">
    <property type="entry name" value="SACCHAROPINE DEHYDROGENASE"/>
    <property type="match status" value="1"/>
</dbReference>
<dbReference type="Gene3D" id="3.40.50.720">
    <property type="entry name" value="NAD(P)-binding Rossmann-like Domain"/>
    <property type="match status" value="1"/>
</dbReference>
<keyword evidence="7" id="KW-1185">Reference proteome</keyword>
<organism evidence="6 7">
    <name type="scientific">Streptomyces fildesensis</name>
    <dbReference type="NCBI Taxonomy" id="375757"/>
    <lineage>
        <taxon>Bacteria</taxon>
        <taxon>Bacillati</taxon>
        <taxon>Actinomycetota</taxon>
        <taxon>Actinomycetes</taxon>
        <taxon>Kitasatosporales</taxon>
        <taxon>Streptomycetaceae</taxon>
        <taxon>Streptomyces</taxon>
    </lineage>
</organism>
<dbReference type="InterPro" id="IPR027281">
    <property type="entry name" value="Lys1"/>
</dbReference>
<dbReference type="SMART" id="SM01003">
    <property type="entry name" value="AlaDh_PNT_N"/>
    <property type="match status" value="1"/>
</dbReference>
<gene>
    <name evidence="6" type="ORF">ACIGXA_20515</name>
</gene>
<evidence type="ECO:0000256" key="1">
    <source>
        <dbReference type="ARBA" id="ARBA00005689"/>
    </source>
</evidence>
<evidence type="ECO:0000256" key="3">
    <source>
        <dbReference type="ARBA" id="ARBA00023027"/>
    </source>
</evidence>
<reference evidence="6 7" key="1">
    <citation type="submission" date="2024-10" db="EMBL/GenBank/DDBJ databases">
        <title>The Natural Products Discovery Center: Release of the First 8490 Sequenced Strains for Exploring Actinobacteria Biosynthetic Diversity.</title>
        <authorList>
            <person name="Kalkreuter E."/>
            <person name="Kautsar S.A."/>
            <person name="Yang D."/>
            <person name="Bader C.D."/>
            <person name="Teijaro C.N."/>
            <person name="Fluegel L."/>
            <person name="Davis C.M."/>
            <person name="Simpson J.R."/>
            <person name="Lauterbach L."/>
            <person name="Steele A.D."/>
            <person name="Gui C."/>
            <person name="Meng S."/>
            <person name="Li G."/>
            <person name="Viehrig K."/>
            <person name="Ye F."/>
            <person name="Su P."/>
            <person name="Kiefer A.F."/>
            <person name="Nichols A."/>
            <person name="Cepeda A.J."/>
            <person name="Yan W."/>
            <person name="Fan B."/>
            <person name="Jiang Y."/>
            <person name="Adhikari A."/>
            <person name="Zheng C.-J."/>
            <person name="Schuster L."/>
            <person name="Cowan T.M."/>
            <person name="Smanski M.J."/>
            <person name="Chevrette M.G."/>
            <person name="De Carvalho L.P.S."/>
            <person name="Shen B."/>
        </authorList>
    </citation>
    <scope>NUCLEOTIDE SEQUENCE [LARGE SCALE GENOMIC DNA]</scope>
    <source>
        <strain evidence="6 7">NPDC053399</strain>
    </source>
</reference>
<comment type="similarity">
    <text evidence="1">Belongs to the AlaDH/PNT family.</text>
</comment>
<evidence type="ECO:0000256" key="2">
    <source>
        <dbReference type="ARBA" id="ARBA00023002"/>
    </source>
</evidence>
<evidence type="ECO:0000259" key="5">
    <source>
        <dbReference type="SMART" id="SM01003"/>
    </source>
</evidence>
<keyword evidence="3" id="KW-0520">NAD</keyword>
<dbReference type="SUPFAM" id="SSF52283">
    <property type="entry name" value="Formate/glycerate dehydrogenase catalytic domain-like"/>
    <property type="match status" value="1"/>
</dbReference>
<dbReference type="InterPro" id="IPR007886">
    <property type="entry name" value="AlaDH/PNT_N"/>
</dbReference>
<dbReference type="CDD" id="cd12188">
    <property type="entry name" value="SDH"/>
    <property type="match status" value="1"/>
</dbReference>
<name>A0ABW8C8Z1_9ACTN</name>
<dbReference type="RefSeq" id="WP_399651145.1">
    <property type="nucleotide sequence ID" value="NZ_JBITYG010000006.1"/>
</dbReference>
<keyword evidence="2" id="KW-0560">Oxidoreductase</keyword>
<feature type="region of interest" description="Disordered" evidence="4">
    <location>
        <begin position="1"/>
        <end position="20"/>
    </location>
</feature>
<dbReference type="PIRSF" id="PIRSF018250">
    <property type="entry name" value="Saccharopine_DH_Lys"/>
    <property type="match status" value="1"/>
</dbReference>
<feature type="domain" description="Alanine dehydrogenase/pyridine nucleotide transhydrogenase N-terminal" evidence="5">
    <location>
        <begin position="8"/>
        <end position="142"/>
    </location>
</feature>
<evidence type="ECO:0000313" key="6">
    <source>
        <dbReference type="EMBL" id="MFI9102904.1"/>
    </source>
</evidence>
<dbReference type="SUPFAM" id="SSF51735">
    <property type="entry name" value="NAD(P)-binding Rossmann-fold domains"/>
    <property type="match status" value="1"/>
</dbReference>
<proteinExistence type="inferred from homology"/>
<sequence>MSDTPQLWMRQESRPGERRAPIVPEDAARLVDSGVRITVEESPQRVFPIAQYAEAGCRIAAAGGWSEAPSDAYVVGLKELPPDPQELRHQHIYFGHAYKGQKGARALLERFSAGGGALLDLEYLVDANGRRLAAFGYWAGYVGAALAVLNATGRLTRPLVPLARTELDAALHAAPTRQEAGGQALRALVIGALGRCGQGACDALETAGLAPTRWDLAETADLDRPALLAHDLLVNTVLTTRPLPPFLTPSDLDAQERRLSTICDVTCDVTSDCNLLPVYDAITDWEQPVRRLRDGDRPVEMIAIDNLPSLLPEEASRAFSSDLLPQLLRLISQGDDAPAWARCRDTFDTAVRAGSQESDHAR</sequence>
<dbReference type="EMBL" id="JBITYG010000006">
    <property type="protein sequence ID" value="MFI9102904.1"/>
    <property type="molecule type" value="Genomic_DNA"/>
</dbReference>
<dbReference type="InterPro" id="IPR051168">
    <property type="entry name" value="AASS"/>
</dbReference>
<comment type="caution">
    <text evidence="6">The sequence shown here is derived from an EMBL/GenBank/DDBJ whole genome shotgun (WGS) entry which is preliminary data.</text>
</comment>